<proteinExistence type="predicted"/>
<comment type="caution">
    <text evidence="2">The sequence shown here is derived from an EMBL/GenBank/DDBJ whole genome shotgun (WGS) entry which is preliminary data.</text>
</comment>
<feature type="domain" description="Mce/MlaD" evidence="1">
    <location>
        <begin position="48"/>
        <end position="115"/>
    </location>
</feature>
<evidence type="ECO:0000259" key="1">
    <source>
        <dbReference type="Pfam" id="PF02470"/>
    </source>
</evidence>
<sequence length="313" mass="33821">MEPKAHHVIIGLFTLLAVTAALLFALWLGKSSADQEWSYYQIGFDHPVGGLSKGNAVLYSGVPVGDVLELTLAPDNPAHVRVLVRVRSDIPVRENTRAELVLANITGSMSVQFTGGSPDSPVLEGGRENPPLISAEPSAFSNLLNNGEAMLSKAERLLTSMNQLLNEENLGNVATILDNTRLATESLLASRDDMMALMEQFDAAAIRAEEAAVKVSATSDHARVVLGEQITPVLESMDKAISTLQPTLDRLNRVTGNNEGALDSGLQGLGELTPALRELRSTLRNLNSFTRRLEQDPRGTIWGVGRIQEYSND</sequence>
<organism evidence="2 3">
    <name type="scientific">Marinobacter vinifirmus</name>
    <dbReference type="NCBI Taxonomy" id="355591"/>
    <lineage>
        <taxon>Bacteria</taxon>
        <taxon>Pseudomonadati</taxon>
        <taxon>Pseudomonadota</taxon>
        <taxon>Gammaproteobacteria</taxon>
        <taxon>Pseudomonadales</taxon>
        <taxon>Marinobacteraceae</taxon>
        <taxon>Marinobacter</taxon>
    </lineage>
</organism>
<name>A0A558BFC8_9GAMM</name>
<reference evidence="2 3" key="1">
    <citation type="submission" date="2019-07" db="EMBL/GenBank/DDBJ databases">
        <title>The pathways for chlorine oxyanion respiration interact through the shared metabolite chlorate.</title>
        <authorList>
            <person name="Barnum T.P."/>
            <person name="Cheng Y."/>
            <person name="Hill K.A."/>
            <person name="Lucas L.N."/>
            <person name="Carlson H.K."/>
            <person name="Coates J.D."/>
        </authorList>
    </citation>
    <scope>NUCLEOTIDE SEQUENCE [LARGE SCALE GENOMIC DNA]</scope>
    <source>
        <strain evidence="2">UCB</strain>
    </source>
</reference>
<dbReference type="RefSeq" id="WP_273132298.1">
    <property type="nucleotide sequence ID" value="NZ_VMRX01000007.1"/>
</dbReference>
<evidence type="ECO:0000313" key="3">
    <source>
        <dbReference type="Proteomes" id="UP000319142"/>
    </source>
</evidence>
<dbReference type="EMBL" id="VMRX01000007">
    <property type="protein sequence ID" value="TVT35217.1"/>
    <property type="molecule type" value="Genomic_DNA"/>
</dbReference>
<dbReference type="InterPro" id="IPR003399">
    <property type="entry name" value="Mce/MlaD"/>
</dbReference>
<dbReference type="Proteomes" id="UP000319142">
    <property type="component" value="Unassembled WGS sequence"/>
</dbReference>
<dbReference type="Pfam" id="PF02470">
    <property type="entry name" value="MlaD"/>
    <property type="match status" value="1"/>
</dbReference>
<gene>
    <name evidence="2" type="ORF">FHK81_03580</name>
</gene>
<dbReference type="PANTHER" id="PTHR36698:SF2">
    <property type="entry name" value="MCE_MLAD DOMAIN-CONTAINING PROTEIN"/>
    <property type="match status" value="1"/>
</dbReference>
<accession>A0A558BFC8</accession>
<evidence type="ECO:0000313" key="2">
    <source>
        <dbReference type="EMBL" id="TVT35217.1"/>
    </source>
</evidence>
<protein>
    <submittedName>
        <fullName evidence="2">MCE family protein</fullName>
    </submittedName>
</protein>
<dbReference type="AlphaFoldDB" id="A0A558BFC8"/>
<dbReference type="PANTHER" id="PTHR36698">
    <property type="entry name" value="BLL5892 PROTEIN"/>
    <property type="match status" value="1"/>
</dbReference>